<dbReference type="Gene3D" id="3.40.190.10">
    <property type="entry name" value="Periplasmic binding protein-like II"/>
    <property type="match status" value="2"/>
</dbReference>
<protein>
    <submittedName>
        <fullName evidence="4">Aliphatic sulfonates-binding protein</fullName>
    </submittedName>
</protein>
<evidence type="ECO:0000313" key="5">
    <source>
        <dbReference type="Proteomes" id="UP000679307"/>
    </source>
</evidence>
<organism evidence="4 5">
    <name type="scientific">Nocardioides aquaticus</name>
    <dbReference type="NCBI Taxonomy" id="160826"/>
    <lineage>
        <taxon>Bacteria</taxon>
        <taxon>Bacillati</taxon>
        <taxon>Actinomycetota</taxon>
        <taxon>Actinomycetes</taxon>
        <taxon>Propionibacteriales</taxon>
        <taxon>Nocardioidaceae</taxon>
        <taxon>Nocardioides</taxon>
    </lineage>
</organism>
<dbReference type="PANTHER" id="PTHR30024">
    <property type="entry name" value="ALIPHATIC SULFONATES-BINDING PROTEIN-RELATED"/>
    <property type="match status" value="1"/>
</dbReference>
<evidence type="ECO:0000313" key="4">
    <source>
        <dbReference type="EMBL" id="QVT80321.1"/>
    </source>
</evidence>
<dbReference type="EMBL" id="CP075371">
    <property type="protein sequence ID" value="QVT80321.1"/>
    <property type="molecule type" value="Genomic_DNA"/>
</dbReference>
<dbReference type="Pfam" id="PF13379">
    <property type="entry name" value="NMT1_2"/>
    <property type="match status" value="1"/>
</dbReference>
<evidence type="ECO:0000256" key="1">
    <source>
        <dbReference type="ARBA" id="ARBA00010742"/>
    </source>
</evidence>
<feature type="region of interest" description="Disordered" evidence="2">
    <location>
        <begin position="1"/>
        <end position="20"/>
    </location>
</feature>
<evidence type="ECO:0000259" key="3">
    <source>
        <dbReference type="SMART" id="SM00062"/>
    </source>
</evidence>
<comment type="similarity">
    <text evidence="1">Belongs to the bacterial solute-binding protein SsuA/TauA family.</text>
</comment>
<dbReference type="RefSeq" id="WP_214055886.1">
    <property type="nucleotide sequence ID" value="NZ_CP075371.1"/>
</dbReference>
<keyword evidence="5" id="KW-1185">Reference proteome</keyword>
<name>A0ABX8EIZ7_9ACTN</name>
<dbReference type="InterPro" id="IPR010067">
    <property type="entry name" value="ABC_SsuA_sub-bd"/>
</dbReference>
<dbReference type="Proteomes" id="UP000679307">
    <property type="component" value="Chromosome"/>
</dbReference>
<evidence type="ECO:0000256" key="2">
    <source>
        <dbReference type="SAM" id="MobiDB-lite"/>
    </source>
</evidence>
<dbReference type="NCBIfam" id="TIGR01728">
    <property type="entry name" value="SsuA_fam"/>
    <property type="match status" value="1"/>
</dbReference>
<dbReference type="SMART" id="SM00062">
    <property type="entry name" value="PBPb"/>
    <property type="match status" value="1"/>
</dbReference>
<gene>
    <name evidence="4" type="primary">ssuA</name>
    <name evidence="4" type="ORF">ENKNEFLB_02716</name>
</gene>
<dbReference type="PANTHER" id="PTHR30024:SF48">
    <property type="entry name" value="ABC TRANSPORTER SUBSTRATE-BINDING PROTEIN"/>
    <property type="match status" value="1"/>
</dbReference>
<sequence length="356" mass="36719">MSTRPSPARPSPARTAGRRPTMLAGGLAAALLSGLVAGCSASATGNEDAVNEDGSVDLSQVTLIVGDQRGGSKALLTAAGLLDDAEYDVEFKEFTSGPPLLEALGAGSVHVGGVGNTPPLFAAAAGRDFEVVQAATYGGRGDAIVVPEDSDVDEVADLDGATIAVAEGSSANYHLVAQLEAAGIDYDDVEIKNLQPPDALGAFEGGYVDAWAIWEPYTSQAEQDAGARVIADGGTLANGYNFQAASTEAIEDEATAAALEDYVARIAEAQVWAQTHEQEWADAWSAETGLAPEITLAAVKNRDVEVVPIDDALIASEQEMADTFDAAGLIPEQVDVAPYFSDRYDDTSLAAAEGAR</sequence>
<dbReference type="SUPFAM" id="SSF53850">
    <property type="entry name" value="Periplasmic binding protein-like II"/>
    <property type="match status" value="1"/>
</dbReference>
<feature type="domain" description="Solute-binding protein family 3/N-terminal" evidence="3">
    <location>
        <begin position="62"/>
        <end position="288"/>
    </location>
</feature>
<reference evidence="4 5" key="1">
    <citation type="submission" date="2021-05" db="EMBL/GenBank/DDBJ databases">
        <title>Complete genome of Nocardioides aquaticus KCTC 9944T isolated from meromictic and hypersaline Ekho Lake, Antarctica.</title>
        <authorList>
            <person name="Hwang K."/>
            <person name="Kim K.M."/>
            <person name="Choe H."/>
        </authorList>
    </citation>
    <scope>NUCLEOTIDE SEQUENCE [LARGE SCALE GENOMIC DNA]</scope>
    <source>
        <strain evidence="4 5">KCTC 9944</strain>
    </source>
</reference>
<dbReference type="CDD" id="cd13558">
    <property type="entry name" value="PBP2_SsuA_like_2"/>
    <property type="match status" value="1"/>
</dbReference>
<proteinExistence type="inferred from homology"/>
<accession>A0ABX8EIZ7</accession>
<dbReference type="InterPro" id="IPR001638">
    <property type="entry name" value="Solute-binding_3/MltF_N"/>
</dbReference>